<organism evidence="2 3">
    <name type="scientific">Oceanobacillus kapialis</name>
    <dbReference type="NCBI Taxonomy" id="481353"/>
    <lineage>
        <taxon>Bacteria</taxon>
        <taxon>Bacillati</taxon>
        <taxon>Bacillota</taxon>
        <taxon>Bacilli</taxon>
        <taxon>Bacillales</taxon>
        <taxon>Bacillaceae</taxon>
        <taxon>Oceanobacillus</taxon>
    </lineage>
</organism>
<protein>
    <submittedName>
        <fullName evidence="2">Uncharacterized protein</fullName>
    </submittedName>
</protein>
<accession>A0ABW5Q0J5</accession>
<dbReference type="Proteomes" id="UP001597451">
    <property type="component" value="Unassembled WGS sequence"/>
</dbReference>
<sequence length="51" mass="5930">MSENERRLLMTLSKKVQQQEETITQLVEIIAATNRRVTDISTKQELLLQSN</sequence>
<proteinExistence type="predicted"/>
<evidence type="ECO:0000256" key="1">
    <source>
        <dbReference type="SAM" id="Coils"/>
    </source>
</evidence>
<evidence type="ECO:0000313" key="2">
    <source>
        <dbReference type="EMBL" id="MFD2629159.1"/>
    </source>
</evidence>
<comment type="caution">
    <text evidence="2">The sequence shown here is derived from an EMBL/GenBank/DDBJ whole genome shotgun (WGS) entry which is preliminary data.</text>
</comment>
<name>A0ABW5Q0J5_9BACI</name>
<dbReference type="EMBL" id="JBHUMX010000035">
    <property type="protein sequence ID" value="MFD2629159.1"/>
    <property type="molecule type" value="Genomic_DNA"/>
</dbReference>
<keyword evidence="3" id="KW-1185">Reference proteome</keyword>
<reference evidence="3" key="1">
    <citation type="journal article" date="2019" name="Int. J. Syst. Evol. Microbiol.">
        <title>The Global Catalogue of Microorganisms (GCM) 10K type strain sequencing project: providing services to taxonomists for standard genome sequencing and annotation.</title>
        <authorList>
            <consortium name="The Broad Institute Genomics Platform"/>
            <consortium name="The Broad Institute Genome Sequencing Center for Infectious Disease"/>
            <person name="Wu L."/>
            <person name="Ma J."/>
        </authorList>
    </citation>
    <scope>NUCLEOTIDE SEQUENCE [LARGE SCALE GENOMIC DNA]</scope>
    <source>
        <strain evidence="3">TISTR 1858</strain>
    </source>
</reference>
<feature type="coiled-coil region" evidence="1">
    <location>
        <begin position="2"/>
        <end position="36"/>
    </location>
</feature>
<gene>
    <name evidence="2" type="ORF">ACFSUN_10260</name>
</gene>
<evidence type="ECO:0000313" key="3">
    <source>
        <dbReference type="Proteomes" id="UP001597451"/>
    </source>
</evidence>
<dbReference type="RefSeq" id="WP_379561921.1">
    <property type="nucleotide sequence ID" value="NZ_CP085256.1"/>
</dbReference>
<keyword evidence="1" id="KW-0175">Coiled coil</keyword>